<keyword evidence="4" id="KW-0269">Exonuclease</keyword>
<evidence type="ECO:0000313" key="9">
    <source>
        <dbReference type="Proteomes" id="UP001228690"/>
    </source>
</evidence>
<dbReference type="InterPro" id="IPR051673">
    <property type="entry name" value="SSDNA_exonuclease_RecJ"/>
</dbReference>
<evidence type="ECO:0000256" key="1">
    <source>
        <dbReference type="ARBA" id="ARBA00005915"/>
    </source>
</evidence>
<comment type="similarity">
    <text evidence="1">Belongs to the RecJ family.</text>
</comment>
<name>A0ABY8MFY9_9SPIO</name>
<evidence type="ECO:0000313" key="8">
    <source>
        <dbReference type="EMBL" id="WGK68897.1"/>
    </source>
</evidence>
<keyword evidence="9" id="KW-1185">Reference proteome</keyword>
<feature type="coiled-coil region" evidence="5">
    <location>
        <begin position="465"/>
        <end position="492"/>
    </location>
</feature>
<keyword evidence="3" id="KW-0378">Hydrolase</keyword>
<evidence type="ECO:0000256" key="4">
    <source>
        <dbReference type="ARBA" id="ARBA00022839"/>
    </source>
</evidence>
<reference evidence="8 9" key="1">
    <citation type="submission" date="2023-04" db="EMBL/GenBank/DDBJ databases">
        <title>Spirochaete genome identified in red abalone sample constitutes a novel genus.</title>
        <authorList>
            <person name="Sharma S.P."/>
            <person name="Purcell C.M."/>
            <person name="Hyde J.R."/>
            <person name="Severin A.J."/>
        </authorList>
    </citation>
    <scope>NUCLEOTIDE SEQUENCE [LARGE SCALE GENOMIC DNA]</scope>
    <source>
        <strain evidence="8 9">SP-2023</strain>
    </source>
</reference>
<dbReference type="Pfam" id="PF17768">
    <property type="entry name" value="RecJ_OB"/>
    <property type="match status" value="1"/>
</dbReference>
<evidence type="ECO:0000259" key="6">
    <source>
        <dbReference type="Pfam" id="PF01368"/>
    </source>
</evidence>
<gene>
    <name evidence="8" type="ORF">P0082_10480</name>
</gene>
<sequence length="762" mass="84892">MTWHKEDLEENTVRDLSKALELDVLLSSVFARRGCTDTEELLYYLEKNERYLHNPFLLHEMDDAAERTLTAIDEGEQILIFGDRDVDGVSSTAILYHGLLELGTARECLQFRNPTADDAYGLVLSVVEEAAEQGVTLILTADCGCANHTEIAAARELGIDVIVLDHHTPKEERPLAYALVNPHSLDGEGPRYPFSGICAAGVSGKFLWALAYMKEQGQSEGESRRLCLLDIVVQEAEPKVLVRAAKLQNLCVQSRLELEIKSREDAERLYHYLQNEVLCSFTALATRAALSDIYGGSSDIYLLNLCDELLRRSPGLAERLRRSGALANAGQLRRELLALSRLARYRKLDFFDSQVELLISMLSRQLELPQKILAQSLDLMAMACIADMMPLQNENRIIVELGLRKISRDPRPGLRELLLELGLLGQELSARELSWKVIPVLNAAGRMGNTGLVTSLLTADSSDERRVLARQLMELNQERREQSEKFLALAQEPARKSFEESQGQLVYVAIPELLRGITGLIAGRLSRQYGGVPCVVTVRNPVEKTEKTEEGEEGEESCFWSGSLRSSGDPSVLSLLDPLADWFRNYGGHQAAGGFSVSAEKQKDLWQAFLSLLPLPKAGQANQIAGAEGAAEPGHIIDAEIPLEILNQSLLERLWTPLSPYGMEWPELLLLSRNLLLEDVQPIGADDAGHLRLILRPGNSDNTEGKGLNAVFWRSAERYLKDFTKGDIVDILYHIQANYYQGQMRFQLEIIDIRRHVADGAA</sequence>
<evidence type="ECO:0000256" key="3">
    <source>
        <dbReference type="ARBA" id="ARBA00022801"/>
    </source>
</evidence>
<dbReference type="InterPro" id="IPR001667">
    <property type="entry name" value="DDH_dom"/>
</dbReference>
<feature type="domain" description="DDH" evidence="6">
    <location>
        <begin position="77"/>
        <end position="213"/>
    </location>
</feature>
<organism evidence="8 9">
    <name type="scientific">Candidatus Haliotispira prima</name>
    <dbReference type="NCBI Taxonomy" id="3034016"/>
    <lineage>
        <taxon>Bacteria</taxon>
        <taxon>Pseudomonadati</taxon>
        <taxon>Spirochaetota</taxon>
        <taxon>Spirochaetia</taxon>
        <taxon>Spirochaetales</taxon>
        <taxon>Spirochaetaceae</taxon>
        <taxon>Candidatus Haliotispira</taxon>
    </lineage>
</organism>
<dbReference type="EMBL" id="CP123443">
    <property type="protein sequence ID" value="WGK68897.1"/>
    <property type="molecule type" value="Genomic_DNA"/>
</dbReference>
<dbReference type="Pfam" id="PF01368">
    <property type="entry name" value="DHH"/>
    <property type="match status" value="1"/>
</dbReference>
<dbReference type="SUPFAM" id="SSF64182">
    <property type="entry name" value="DHH phosphoesterases"/>
    <property type="match status" value="2"/>
</dbReference>
<dbReference type="Gene3D" id="3.90.1640.30">
    <property type="match status" value="2"/>
</dbReference>
<evidence type="ECO:0000256" key="5">
    <source>
        <dbReference type="SAM" id="Coils"/>
    </source>
</evidence>
<accession>A0ABY8MFY9</accession>
<dbReference type="Gene3D" id="2.40.50.460">
    <property type="match status" value="1"/>
</dbReference>
<evidence type="ECO:0000259" key="7">
    <source>
        <dbReference type="Pfam" id="PF17768"/>
    </source>
</evidence>
<dbReference type="PANTHER" id="PTHR30255">
    <property type="entry name" value="SINGLE-STRANDED-DNA-SPECIFIC EXONUCLEASE RECJ"/>
    <property type="match status" value="1"/>
</dbReference>
<dbReference type="Proteomes" id="UP001228690">
    <property type="component" value="Chromosome"/>
</dbReference>
<keyword evidence="5" id="KW-0175">Coiled coil</keyword>
<dbReference type="InterPro" id="IPR038763">
    <property type="entry name" value="DHH_sf"/>
</dbReference>
<proteinExistence type="inferred from homology"/>
<dbReference type="RefSeq" id="WP_326927084.1">
    <property type="nucleotide sequence ID" value="NZ_CP123443.1"/>
</dbReference>
<evidence type="ECO:0000256" key="2">
    <source>
        <dbReference type="ARBA" id="ARBA00022722"/>
    </source>
</evidence>
<protein>
    <submittedName>
        <fullName evidence="8">DHH family phosphoesterase</fullName>
    </submittedName>
</protein>
<dbReference type="InterPro" id="IPR041122">
    <property type="entry name" value="RecJ_OB"/>
</dbReference>
<keyword evidence="2" id="KW-0540">Nuclease</keyword>
<feature type="domain" description="RecJ OB" evidence="7">
    <location>
        <begin position="637"/>
        <end position="752"/>
    </location>
</feature>
<dbReference type="PANTHER" id="PTHR30255:SF2">
    <property type="entry name" value="SINGLE-STRANDED-DNA-SPECIFIC EXONUCLEASE RECJ"/>
    <property type="match status" value="1"/>
</dbReference>